<evidence type="ECO:0000256" key="6">
    <source>
        <dbReference type="SAM" id="Phobius"/>
    </source>
</evidence>
<feature type="transmembrane region" description="Helical" evidence="6">
    <location>
        <begin position="246"/>
        <end position="267"/>
    </location>
</feature>
<keyword evidence="7" id="KW-0732">Signal</keyword>
<feature type="signal peptide" evidence="7">
    <location>
        <begin position="1"/>
        <end position="21"/>
    </location>
</feature>
<feature type="compositionally biased region" description="Polar residues" evidence="5">
    <location>
        <begin position="401"/>
        <end position="421"/>
    </location>
</feature>
<keyword evidence="4 6" id="KW-0472">Membrane</keyword>
<keyword evidence="2 6" id="KW-0812">Transmembrane</keyword>
<reference evidence="8" key="1">
    <citation type="journal article" date="2017" name="Sci. Rep.">
        <title>Shrimp AHPND-causing plasmids encoding the PirAB toxins as mediated by pirAB-Tn903 are prevalent in various Vibrio species.</title>
        <authorList>
            <person name="Xiao J."/>
            <person name="Liu L."/>
            <person name="Ke Y."/>
            <person name="Li X."/>
            <person name="Liu Y."/>
            <person name="Pan Y."/>
            <person name="Yan S."/>
            <person name="Wang Y."/>
        </authorList>
    </citation>
    <scope>NUCLEOTIDE SEQUENCE</scope>
    <source>
        <strain evidence="8">SH14</strain>
        <plasmid evidence="8">pVHvo</plasmid>
    </source>
</reference>
<feature type="transmembrane region" description="Helical" evidence="6">
    <location>
        <begin position="83"/>
        <end position="108"/>
    </location>
</feature>
<feature type="region of interest" description="Disordered" evidence="5">
    <location>
        <begin position="396"/>
        <end position="439"/>
    </location>
</feature>
<dbReference type="NCBIfam" id="TIGR02783">
    <property type="entry name" value="TrbL_P"/>
    <property type="match status" value="1"/>
</dbReference>
<name>A0A1S6KSK1_9VIBR</name>
<feature type="compositionally biased region" description="Low complexity" evidence="5">
    <location>
        <begin position="427"/>
        <end position="439"/>
    </location>
</feature>
<proteinExistence type="predicted"/>
<sequence>MGGTMKKGLVLLALLSHPALAADNNNALDTILDKFNAITATWEPIITDAVTNLFWLLVIASFTWSAIKLWLHQKGLEHFIAELFERVMTVGFCWFLVVNASPLAWTVLNSMQEVASRLSGSEAKLSPSNIVELGLTLAHQIWESSAGFDAGQFVIIGFSGLIVLITLALIAAQLTILLIGSFIILNGGVIVMGFLGSEWTRDHGMNYFTTVLGMSVQIFIMQLLVIIGNETFLSFINNPGAGSADYLMMVVMSVIYYSLVNTVPAIASSLATGRFVFNAAGAVNSAAGLLGAMAGVGLAAASLAKGGIGKAAQLAGKTSPGKKVASGIDQLAKSSPVFKGAAAGAKAMTKGSGKLGKAALSAMASQSPVGRAFKEMSNSRSVPKNGHQQLVKAMKQGVASALSQNDAVKQATQNIKPTSNHDALKARLQQQRQQTRMRK</sequence>
<feature type="transmembrane region" description="Helical" evidence="6">
    <location>
        <begin position="53"/>
        <end position="71"/>
    </location>
</feature>
<dbReference type="GO" id="GO:0030255">
    <property type="term" value="P:protein secretion by the type IV secretion system"/>
    <property type="evidence" value="ECO:0007669"/>
    <property type="project" value="InterPro"/>
</dbReference>
<dbReference type="EMBL" id="KX268305">
    <property type="protein sequence ID" value="AQT24361.1"/>
    <property type="molecule type" value="Genomic_DNA"/>
</dbReference>
<feature type="transmembrane region" description="Helical" evidence="6">
    <location>
        <begin position="150"/>
        <end position="169"/>
    </location>
</feature>
<organism evidence="8">
    <name type="scientific">Vibrio owensii</name>
    <dbReference type="NCBI Taxonomy" id="696485"/>
    <lineage>
        <taxon>Bacteria</taxon>
        <taxon>Pseudomonadati</taxon>
        <taxon>Pseudomonadota</taxon>
        <taxon>Gammaproteobacteria</taxon>
        <taxon>Vibrionales</taxon>
        <taxon>Vibrionaceae</taxon>
        <taxon>Vibrio</taxon>
    </lineage>
</organism>
<evidence type="ECO:0000256" key="7">
    <source>
        <dbReference type="SAM" id="SignalP"/>
    </source>
</evidence>
<dbReference type="InterPro" id="IPR014150">
    <property type="entry name" value="Conjugal_tfr_TrbL"/>
</dbReference>
<evidence type="ECO:0000256" key="4">
    <source>
        <dbReference type="ARBA" id="ARBA00023136"/>
    </source>
</evidence>
<evidence type="ECO:0000256" key="3">
    <source>
        <dbReference type="ARBA" id="ARBA00022989"/>
    </source>
</evidence>
<evidence type="ECO:0000256" key="5">
    <source>
        <dbReference type="SAM" id="MobiDB-lite"/>
    </source>
</evidence>
<dbReference type="GO" id="GO:0016020">
    <property type="term" value="C:membrane"/>
    <property type="evidence" value="ECO:0007669"/>
    <property type="project" value="UniProtKB-SubCell"/>
</dbReference>
<geneLocation type="plasmid" evidence="8">
    <name>pVHvo</name>
</geneLocation>
<evidence type="ECO:0000313" key="8">
    <source>
        <dbReference type="EMBL" id="AQT24361.1"/>
    </source>
</evidence>
<feature type="transmembrane region" description="Helical" evidence="6">
    <location>
        <begin position="279"/>
        <end position="304"/>
    </location>
</feature>
<dbReference type="Pfam" id="PF04610">
    <property type="entry name" value="TrbL"/>
    <property type="match status" value="1"/>
</dbReference>
<dbReference type="InterPro" id="IPR007688">
    <property type="entry name" value="Conjugal_tfr_TrbL/VirB6"/>
</dbReference>
<evidence type="ECO:0000256" key="2">
    <source>
        <dbReference type="ARBA" id="ARBA00022692"/>
    </source>
</evidence>
<feature type="chain" id="PRO_5010528486" evidence="7">
    <location>
        <begin position="22"/>
        <end position="439"/>
    </location>
</feature>
<evidence type="ECO:0000256" key="1">
    <source>
        <dbReference type="ARBA" id="ARBA00004141"/>
    </source>
</evidence>
<keyword evidence="8" id="KW-0614">Plasmid</keyword>
<feature type="transmembrane region" description="Helical" evidence="6">
    <location>
        <begin position="207"/>
        <end position="226"/>
    </location>
</feature>
<dbReference type="AlphaFoldDB" id="A0A1S6KSK1"/>
<protein>
    <submittedName>
        <fullName evidence="8">Conjugative transfer protein TrbL</fullName>
    </submittedName>
</protein>
<keyword evidence="3 6" id="KW-1133">Transmembrane helix</keyword>
<feature type="transmembrane region" description="Helical" evidence="6">
    <location>
        <begin position="176"/>
        <end position="195"/>
    </location>
</feature>
<comment type="subcellular location">
    <subcellularLocation>
        <location evidence="1">Membrane</location>
        <topology evidence="1">Multi-pass membrane protein</topology>
    </subcellularLocation>
</comment>
<accession>A0A1S6KSK1</accession>